<organism evidence="1 2">
    <name type="scientific">Fusarium solani subsp. cucurbitae</name>
    <name type="common">Neocosmosporum cucurbitae</name>
    <dbReference type="NCBI Taxonomy" id="2747967"/>
    <lineage>
        <taxon>Eukaryota</taxon>
        <taxon>Fungi</taxon>
        <taxon>Dikarya</taxon>
        <taxon>Ascomycota</taxon>
        <taxon>Pezizomycotina</taxon>
        <taxon>Sordariomycetes</taxon>
        <taxon>Hypocreomycetidae</taxon>
        <taxon>Hypocreales</taxon>
        <taxon>Nectriaceae</taxon>
        <taxon>Fusarium</taxon>
        <taxon>Fusarium solani species complex</taxon>
    </lineage>
</organism>
<protein>
    <submittedName>
        <fullName evidence="1">Uncharacterized protein</fullName>
    </submittedName>
</protein>
<gene>
    <name evidence="1" type="ORF">LCI18_007404</name>
</gene>
<evidence type="ECO:0000313" key="2">
    <source>
        <dbReference type="Proteomes" id="UP000830768"/>
    </source>
</evidence>
<name>A0ACD3Z5E9_FUSSC</name>
<sequence>MLVLVAAAPWARSLGRAAGRMSGRTVCSQHLVHSRYHQYPPPPRVPTLATLSLKAGHRKPSRRRSSNGMHAVNLPEGKVIRSGDYVQIQPHRCLSHDNTWPIAQKFMLEIANRLLLPVFALDHQVQSKTEANLRKYRLIEEFAKEHGVIFFPAGYGIGHQVMIEELFVWPGTLCVGSDSHSNMYGGIGSLGVALVRSDAASVWATGKSWFQVPPVVQVTLTGTLPPGVTGEDVIVAFCGLFPTDVLNHSVEFVGSEQTMSSIPVDDRLTISNMSTEWSSTSAMFPIDKTLKRWLRYKATEAATCEDRTTRGRITHEKIDELLSLYISGPNSVKVSTPLSELEPRDIKVDKAYIDAAEANGGKTPKIAGHVKLYIAAASINEQKIAEDEGSWQTLLDAGAIPPPAACGPCIGLGTGLLEDGEVGISASNRNFKGRMGSRLSHAYLSSPEVVAASALSGKLSGTGVYKAPENFNGLQFGYDTGLPDSPLSQLDSAVEQLESFIDRVEASAPKDDSNDTKVTTRILPGFPEKITGELLFCDADNLDTDNIYAGKYTYQDDITKEGMAKVCLENYDPEFRSIAKPNDILVSGGNFGCGSSREQAATAILANQIPLVVASTFSSIFARNSINNALLGLEVPRLVERLRAKFPASERIPTRRTGWTLTWGVARSVVEVQEGEGGERWEEKVGQFPENLQEIIAKGGLTDWTKHEIAKAEA</sequence>
<accession>A0ACD3Z5E9</accession>
<dbReference type="Proteomes" id="UP000830768">
    <property type="component" value="Chromosome 6"/>
</dbReference>
<evidence type="ECO:0000313" key="1">
    <source>
        <dbReference type="EMBL" id="UPK96469.1"/>
    </source>
</evidence>
<keyword evidence="2" id="KW-1185">Reference proteome</keyword>
<proteinExistence type="predicted"/>
<dbReference type="EMBL" id="CP090035">
    <property type="protein sequence ID" value="UPK96469.1"/>
    <property type="molecule type" value="Genomic_DNA"/>
</dbReference>
<reference evidence="1" key="1">
    <citation type="submission" date="2021-11" db="EMBL/GenBank/DDBJ databases">
        <title>Fusarium solani-melongenae Genome sequencing and assembly.</title>
        <authorList>
            <person name="Xie S."/>
            <person name="Huang L."/>
            <person name="Zhang X."/>
        </authorList>
    </citation>
    <scope>NUCLEOTIDE SEQUENCE</scope>
    <source>
        <strain evidence="1">CRI 24-3</strain>
    </source>
</reference>